<evidence type="ECO:0000256" key="1">
    <source>
        <dbReference type="ARBA" id="ARBA00007637"/>
    </source>
</evidence>
<feature type="domain" description="NAD-dependent epimerase/dehydratase" evidence="2">
    <location>
        <begin position="6"/>
        <end position="213"/>
    </location>
</feature>
<gene>
    <name evidence="3" type="ORF">ACFLIM_19100</name>
</gene>
<accession>A0ABW7AG39</accession>
<dbReference type="InterPro" id="IPR036291">
    <property type="entry name" value="NAD(P)-bd_dom_sf"/>
</dbReference>
<evidence type="ECO:0000313" key="4">
    <source>
        <dbReference type="Proteomes" id="UP001603978"/>
    </source>
</evidence>
<protein>
    <submittedName>
        <fullName evidence="3">NAD-dependent epimerase/dehydratase family protein</fullName>
    </submittedName>
</protein>
<dbReference type="PANTHER" id="PTHR43000">
    <property type="entry name" value="DTDP-D-GLUCOSE 4,6-DEHYDRATASE-RELATED"/>
    <property type="match status" value="1"/>
</dbReference>
<evidence type="ECO:0000313" key="3">
    <source>
        <dbReference type="EMBL" id="MFG1705300.1"/>
    </source>
</evidence>
<dbReference type="RefSeq" id="WP_393167188.1">
    <property type="nucleotide sequence ID" value="NZ_JBICRM010000010.1"/>
</dbReference>
<organism evidence="3 4">
    <name type="scientific">Nonomuraea marmarensis</name>
    <dbReference type="NCBI Taxonomy" id="3351344"/>
    <lineage>
        <taxon>Bacteria</taxon>
        <taxon>Bacillati</taxon>
        <taxon>Actinomycetota</taxon>
        <taxon>Actinomycetes</taxon>
        <taxon>Streptosporangiales</taxon>
        <taxon>Streptosporangiaceae</taxon>
        <taxon>Nonomuraea</taxon>
    </lineage>
</organism>
<proteinExistence type="inferred from homology"/>
<name>A0ABW7AG39_9ACTN</name>
<reference evidence="3 4" key="1">
    <citation type="submission" date="2024-10" db="EMBL/GenBank/DDBJ databases">
        <authorList>
            <person name="Topkara A.R."/>
            <person name="Saygin H."/>
        </authorList>
    </citation>
    <scope>NUCLEOTIDE SEQUENCE [LARGE SCALE GENOMIC DNA]</scope>
    <source>
        <strain evidence="3 4">M3C6</strain>
    </source>
</reference>
<dbReference type="InterPro" id="IPR001509">
    <property type="entry name" value="Epimerase_deHydtase"/>
</dbReference>
<dbReference type="Gene3D" id="3.40.50.720">
    <property type="entry name" value="NAD(P)-binding Rossmann-like Domain"/>
    <property type="match status" value="1"/>
</dbReference>
<keyword evidence="4" id="KW-1185">Reference proteome</keyword>
<dbReference type="EMBL" id="JBICRM010000010">
    <property type="protein sequence ID" value="MFG1705300.1"/>
    <property type="molecule type" value="Genomic_DNA"/>
</dbReference>
<dbReference type="Proteomes" id="UP001603978">
    <property type="component" value="Unassembled WGS sequence"/>
</dbReference>
<comment type="caution">
    <text evidence="3">The sequence shown here is derived from an EMBL/GenBank/DDBJ whole genome shotgun (WGS) entry which is preliminary data.</text>
</comment>
<dbReference type="Pfam" id="PF01370">
    <property type="entry name" value="Epimerase"/>
    <property type="match status" value="1"/>
</dbReference>
<dbReference type="SUPFAM" id="SSF51735">
    <property type="entry name" value="NAD(P)-binding Rossmann-fold domains"/>
    <property type="match status" value="1"/>
</dbReference>
<sequence length="329" mass="35816">MNGPRVLLLGGTGVISAACARQFASDGFELTVLTRGRTNSRPLPDGVRRLTADVHDDASMRAALGGETFDAVVNFVGYAPADITTDVARYGGSTGQYVFISTGSVYARPAPVLPVTESSARRAGNFDYPAQKLRCEEELERAYRYEGFPATIVRAAHVYDETVFPTLAGWTVIDRWRRGRPAVVHGDGTSLWNLMHAGDFARGLAGVVARRAAVGESVHITSDEPLTWDEIHFCLARAAGVEPAIAHRSSADIGREIAWMGTVLQEDFRHSMIYDNSKIKQLVPGFSAQVPFERGAREILRWFGADPSRQQVDAELDAAFDRLAGDCDG</sequence>
<evidence type="ECO:0000259" key="2">
    <source>
        <dbReference type="Pfam" id="PF01370"/>
    </source>
</evidence>
<comment type="similarity">
    <text evidence="1">Belongs to the NAD(P)-dependent epimerase/dehydratase family.</text>
</comment>
<dbReference type="PROSITE" id="PS51257">
    <property type="entry name" value="PROKAR_LIPOPROTEIN"/>
    <property type="match status" value="1"/>
</dbReference>